<comment type="caution">
    <text evidence="6">The sequence shown here is derived from an EMBL/GenBank/DDBJ whole genome shotgun (WGS) entry which is preliminary data.</text>
</comment>
<feature type="chain" id="PRO_5035789197" description="Leucine-rich repeat-containing N-terminal plant-type domain-containing protein" evidence="4">
    <location>
        <begin position="20"/>
        <end position="100"/>
    </location>
</feature>
<keyword evidence="1" id="KW-0433">Leucine-rich repeat</keyword>
<dbReference type="AlphaFoldDB" id="A0A8T1QRS9"/>
<dbReference type="EMBL" id="CM031812">
    <property type="protein sequence ID" value="KAG6657588.1"/>
    <property type="molecule type" value="Genomic_DNA"/>
</dbReference>
<keyword evidence="3" id="KW-0677">Repeat</keyword>
<dbReference type="Pfam" id="PF08263">
    <property type="entry name" value="LRRNT_2"/>
    <property type="match status" value="1"/>
</dbReference>
<evidence type="ECO:0000256" key="4">
    <source>
        <dbReference type="SAM" id="SignalP"/>
    </source>
</evidence>
<protein>
    <recommendedName>
        <fullName evidence="5">Leucine-rich repeat-containing N-terminal plant-type domain-containing protein</fullName>
    </recommendedName>
</protein>
<evidence type="ECO:0000259" key="5">
    <source>
        <dbReference type="Pfam" id="PF08263"/>
    </source>
</evidence>
<gene>
    <name evidence="6" type="ORF">CIPAW_04G101100</name>
</gene>
<evidence type="ECO:0000313" key="6">
    <source>
        <dbReference type="EMBL" id="KAG6657588.1"/>
    </source>
</evidence>
<evidence type="ECO:0000313" key="7">
    <source>
        <dbReference type="Proteomes" id="UP000811609"/>
    </source>
</evidence>
<sequence>MELVFTVLILACLQSFVFSDFQGDALFALKTSLKASHDQLTDWNPSQVNPCTWSNVQCDNNNSSVVQHVTLSSMGFTGTLSPKIGTLKSLLTLFTGLGSE</sequence>
<keyword evidence="7" id="KW-1185">Reference proteome</keyword>
<evidence type="ECO:0000256" key="1">
    <source>
        <dbReference type="ARBA" id="ARBA00022614"/>
    </source>
</evidence>
<feature type="signal peptide" evidence="4">
    <location>
        <begin position="1"/>
        <end position="19"/>
    </location>
</feature>
<proteinExistence type="predicted"/>
<dbReference type="InterPro" id="IPR013210">
    <property type="entry name" value="LRR_N_plant-typ"/>
</dbReference>
<dbReference type="Proteomes" id="UP000811609">
    <property type="component" value="Chromosome 4"/>
</dbReference>
<organism evidence="6 7">
    <name type="scientific">Carya illinoinensis</name>
    <name type="common">Pecan</name>
    <dbReference type="NCBI Taxonomy" id="32201"/>
    <lineage>
        <taxon>Eukaryota</taxon>
        <taxon>Viridiplantae</taxon>
        <taxon>Streptophyta</taxon>
        <taxon>Embryophyta</taxon>
        <taxon>Tracheophyta</taxon>
        <taxon>Spermatophyta</taxon>
        <taxon>Magnoliopsida</taxon>
        <taxon>eudicotyledons</taxon>
        <taxon>Gunneridae</taxon>
        <taxon>Pentapetalae</taxon>
        <taxon>rosids</taxon>
        <taxon>fabids</taxon>
        <taxon>Fagales</taxon>
        <taxon>Juglandaceae</taxon>
        <taxon>Carya</taxon>
    </lineage>
</organism>
<feature type="domain" description="Leucine-rich repeat-containing N-terminal plant-type" evidence="5">
    <location>
        <begin position="21"/>
        <end position="59"/>
    </location>
</feature>
<evidence type="ECO:0000256" key="2">
    <source>
        <dbReference type="ARBA" id="ARBA00022729"/>
    </source>
</evidence>
<reference evidence="6" key="1">
    <citation type="submission" date="2020-12" db="EMBL/GenBank/DDBJ databases">
        <title>WGS assembly of Carya illinoinensis cv. Pawnee.</title>
        <authorList>
            <person name="Platts A."/>
            <person name="Shu S."/>
            <person name="Wright S."/>
            <person name="Barry K."/>
            <person name="Edger P."/>
            <person name="Pires J.C."/>
            <person name="Schmutz J."/>
        </authorList>
    </citation>
    <scope>NUCLEOTIDE SEQUENCE</scope>
    <source>
        <tissue evidence="6">Leaf</tissue>
    </source>
</reference>
<accession>A0A8T1QRS9</accession>
<evidence type="ECO:0000256" key="3">
    <source>
        <dbReference type="ARBA" id="ARBA00022737"/>
    </source>
</evidence>
<keyword evidence="2 4" id="KW-0732">Signal</keyword>
<name>A0A8T1QRS9_CARIL</name>
<dbReference type="PANTHER" id="PTHR47988">
    <property type="entry name" value="SOMATIC EMBRYOGENESIS RECEPTOR KINASE 1"/>
    <property type="match status" value="1"/>
</dbReference>